<dbReference type="InterPro" id="IPR044528">
    <property type="entry name" value="POD-like_MBL-fold"/>
</dbReference>
<dbReference type="PROSITE" id="PS50206">
    <property type="entry name" value="RHODANESE_3"/>
    <property type="match status" value="2"/>
</dbReference>
<dbReference type="Gene3D" id="3.40.250.10">
    <property type="entry name" value="Rhodanese-like domain"/>
    <property type="match status" value="2"/>
</dbReference>
<dbReference type="InterPro" id="IPR051682">
    <property type="entry name" value="Mito_Persulfide_Diox"/>
</dbReference>
<dbReference type="GO" id="GO:0070813">
    <property type="term" value="P:hydrogen sulfide metabolic process"/>
    <property type="evidence" value="ECO:0007669"/>
    <property type="project" value="TreeGrafter"/>
</dbReference>
<dbReference type="AlphaFoldDB" id="A0A0B5L5S8"/>
<dbReference type="InterPro" id="IPR036866">
    <property type="entry name" value="RibonucZ/Hydroxyglut_hydro"/>
</dbReference>
<dbReference type="Pfam" id="PF00581">
    <property type="entry name" value="Rhodanese"/>
    <property type="match status" value="2"/>
</dbReference>
<dbReference type="RefSeq" id="WP_016187232.1">
    <property type="nucleotide sequence ID" value="NZ_CUCY01000039.1"/>
</dbReference>
<evidence type="ECO:0000259" key="2">
    <source>
        <dbReference type="PROSITE" id="PS50206"/>
    </source>
</evidence>
<name>A0A0B5L5S8_STAHA</name>
<dbReference type="SUPFAM" id="SSF56281">
    <property type="entry name" value="Metallo-hydrolase/oxidoreductase"/>
    <property type="match status" value="1"/>
</dbReference>
<dbReference type="GO" id="GO:0046872">
    <property type="term" value="F:metal ion binding"/>
    <property type="evidence" value="ECO:0007669"/>
    <property type="project" value="UniProtKB-KW"/>
</dbReference>
<dbReference type="EMBL" id="KM369884">
    <property type="protein sequence ID" value="AJG43803.1"/>
    <property type="molecule type" value="Genomic_DNA"/>
</dbReference>
<dbReference type="InterPro" id="IPR001763">
    <property type="entry name" value="Rhodanese-like_dom"/>
</dbReference>
<accession>A0A0B5L5S8</accession>
<sequence length="442" mass="49376">MFFKQFYDKHLSQASYLIGCQKTGEAMIIDPIRDLSSYIRVADEEGLTITHAAETHIHADFASGIRDVAIKLNANIYVSGESDDTLGYKNMPNHTYFVQHNDDIYVGNIKLKVLHTPGHTPESISFLLTDEGAGAQVPMGLFSGDFIFVGDIGRPDLLEKAVKVEGSSEIGAKQMFKSIESIKDLPDYIQIWPGHGAGSPCGKSLGAIPTSTLGYEKQTNWAFSENNEATFIDKLISDQPAPPHHFAQMKKINQFGMNLYQPYTVYPATNTNRLTFDLRSKEAYHGGHIEGTINIPYDKNFINQIGWYLNYDQEINLIGDYHLVSKATHTLQLIGYDDVAGYQLPQSKVQTRSIHSEDITGNESHILDVRNDNEWNNGHLSQAVHVPHGKLLDTDLPFSKNDVIYVHCQSGIRSSIAIGILEHKGYHNIINVNEGYKDIHLS</sequence>
<dbReference type="Pfam" id="PF00753">
    <property type="entry name" value="Lactamase_B"/>
    <property type="match status" value="1"/>
</dbReference>
<dbReference type="CDD" id="cd07724">
    <property type="entry name" value="POD-like_MBL-fold"/>
    <property type="match status" value="1"/>
</dbReference>
<proteinExistence type="predicted"/>
<evidence type="ECO:0000256" key="1">
    <source>
        <dbReference type="ARBA" id="ARBA00022723"/>
    </source>
</evidence>
<dbReference type="SMART" id="SM00450">
    <property type="entry name" value="RHOD"/>
    <property type="match status" value="1"/>
</dbReference>
<dbReference type="PANTHER" id="PTHR43084">
    <property type="entry name" value="PERSULFIDE DIOXYGENASE ETHE1"/>
    <property type="match status" value="1"/>
</dbReference>
<dbReference type="FunFam" id="3.60.15.10:FF:000030">
    <property type="entry name" value="Metallo-beta-lactamase family protein"/>
    <property type="match status" value="1"/>
</dbReference>
<feature type="domain" description="Rhodanese" evidence="2">
    <location>
        <begin position="277"/>
        <end position="345"/>
    </location>
</feature>
<protein>
    <submittedName>
        <fullName evidence="3">Metallo-beta-lactamase family protein</fullName>
    </submittedName>
</protein>
<dbReference type="Gene3D" id="3.60.15.10">
    <property type="entry name" value="Ribonuclease Z/Hydroxyacylglutathione hydrolase-like"/>
    <property type="match status" value="1"/>
</dbReference>
<dbReference type="CDD" id="cd00158">
    <property type="entry name" value="RHOD"/>
    <property type="match status" value="1"/>
</dbReference>
<dbReference type="InterPro" id="IPR001279">
    <property type="entry name" value="Metallo-B-lactamas"/>
</dbReference>
<dbReference type="PANTHER" id="PTHR43084:SF1">
    <property type="entry name" value="PERSULFIDE DIOXYGENASE ETHE1, MITOCHONDRIAL"/>
    <property type="match status" value="1"/>
</dbReference>
<keyword evidence="1" id="KW-0479">Metal-binding</keyword>
<reference evidence="3" key="1">
    <citation type="journal article" date="2015" name="Antimicrob. Agents Chemother.">
        <title>Coexistence of heavy metal and antibiotic resistance within a novel composite staphylococcal cassette chromosome in a Staphylococcus haemolyticus isolate from bovine mastitis milk.</title>
        <authorList>
            <person name="Xue H."/>
            <person name="Wu Z."/>
            <person name="Li L."/>
            <person name="Li F."/>
            <person name="Wang Y."/>
            <person name="Zhao X."/>
        </authorList>
    </citation>
    <scope>NUCLEOTIDE SEQUENCE</scope>
    <source>
        <strain evidence="3">NW19A</strain>
    </source>
</reference>
<dbReference type="SMART" id="SM00849">
    <property type="entry name" value="Lactamase_B"/>
    <property type="match status" value="1"/>
</dbReference>
<dbReference type="InterPro" id="IPR036873">
    <property type="entry name" value="Rhodanese-like_dom_sf"/>
</dbReference>
<organism evidence="3">
    <name type="scientific">Staphylococcus haemolyticus</name>
    <dbReference type="NCBI Taxonomy" id="1283"/>
    <lineage>
        <taxon>Bacteria</taxon>
        <taxon>Bacillati</taxon>
        <taxon>Bacillota</taxon>
        <taxon>Bacilli</taxon>
        <taxon>Bacillales</taxon>
        <taxon>Staphylococcaceae</taxon>
        <taxon>Staphylococcus</taxon>
    </lineage>
</organism>
<feature type="domain" description="Rhodanese" evidence="2">
    <location>
        <begin position="360"/>
        <end position="436"/>
    </location>
</feature>
<dbReference type="GO" id="GO:0006749">
    <property type="term" value="P:glutathione metabolic process"/>
    <property type="evidence" value="ECO:0007669"/>
    <property type="project" value="InterPro"/>
</dbReference>
<evidence type="ECO:0000313" key="3">
    <source>
        <dbReference type="EMBL" id="AJG43803.1"/>
    </source>
</evidence>
<dbReference type="GO" id="GO:0050313">
    <property type="term" value="F:sulfur dioxygenase activity"/>
    <property type="evidence" value="ECO:0007669"/>
    <property type="project" value="InterPro"/>
</dbReference>
<dbReference type="SUPFAM" id="SSF52821">
    <property type="entry name" value="Rhodanese/Cell cycle control phosphatase"/>
    <property type="match status" value="2"/>
</dbReference>